<keyword evidence="10" id="KW-1185">Reference proteome</keyword>
<keyword evidence="6" id="KW-0675">Receptor</keyword>
<sequence>MDFTVNVSQVIANFPGVSIKLAIPSYLEIGPSFSYSNKYPVIINRLLATNNITPYNPLHHVLTFTEHVFLFLVLFPNADVPRKNCSQANVKPSQETLLGSVTEHHDLTTHYCPYNSVSASRGNSDYFIVLTTLEHVQSVKSFLLGSPLQRKYLRLFLFWIIKIKSTDKSSLTLTRGIHLLHWPSSPEMSSESLRCETQEVCLFQMQRISRFIFNSGRGVQWSVPLSLLETPNDFITFRTLCKGARKDISPFTTGKVITSPEPALLQMLIDNGSSGYCFSNVMFGYQPNFAICIDDPLAEFIVSDVVYTHLDSYNFITCDGVEIEPTWKVYMRPFDLYTWLALFVTVLCVSLLLRRGLKLTTILSKIQLVFLVLDQGVDISFKYKKKDIGSKGTDFVVDMTVTRVLLIIWLAAALTLSSGYKGCLLSYFGHPSRSTLVHEKVLDLENFTLFSSNQLGFFRKSFALKERLYSTQFSLTWGKLRHHFIFTLKEDREAERLFLLMGRINVSPTLSRSADLLVTGVDLVKECNKSGVIVRNEIIKEELSLGNKFRPRTHQIPFMMGSDSFLRYEKSFSFTAHSDGYISNRFRWLLDTGLIEIWSRWVANRRNIHNDLIENIENKVSDLLEHILALSWLCSIILSLSLILFVLELFRKRFDNIRSVNF</sequence>
<dbReference type="InterPro" id="IPR052192">
    <property type="entry name" value="Insect_Ionotropic_Sensory_Rcpt"/>
</dbReference>
<comment type="caution">
    <text evidence="9">The sequence shown here is derived from an EMBL/GenBank/DDBJ whole genome shotgun (WGS) entry which is preliminary data.</text>
</comment>
<organism evidence="9 10">
    <name type="scientific">Folsomia candida</name>
    <name type="common">Springtail</name>
    <dbReference type="NCBI Taxonomy" id="158441"/>
    <lineage>
        <taxon>Eukaryota</taxon>
        <taxon>Metazoa</taxon>
        <taxon>Ecdysozoa</taxon>
        <taxon>Arthropoda</taxon>
        <taxon>Hexapoda</taxon>
        <taxon>Collembola</taxon>
        <taxon>Entomobryomorpha</taxon>
        <taxon>Isotomoidea</taxon>
        <taxon>Isotomidae</taxon>
        <taxon>Proisotominae</taxon>
        <taxon>Folsomia</taxon>
    </lineage>
</organism>
<evidence type="ECO:0000256" key="2">
    <source>
        <dbReference type="ARBA" id="ARBA00022475"/>
    </source>
</evidence>
<gene>
    <name evidence="9" type="ORF">Fcan01_12973</name>
</gene>
<evidence type="ECO:0000256" key="1">
    <source>
        <dbReference type="ARBA" id="ARBA00004651"/>
    </source>
</evidence>
<evidence type="ECO:0000256" key="7">
    <source>
        <dbReference type="ARBA" id="ARBA00023180"/>
    </source>
</evidence>
<protein>
    <submittedName>
        <fullName evidence="9">Uncharacterized protein</fullName>
    </submittedName>
</protein>
<evidence type="ECO:0000313" key="10">
    <source>
        <dbReference type="Proteomes" id="UP000198287"/>
    </source>
</evidence>
<accession>A0A226E4W6</accession>
<proteinExistence type="predicted"/>
<dbReference type="EMBL" id="LNIX01000007">
    <property type="protein sequence ID" value="OXA52340.1"/>
    <property type="molecule type" value="Genomic_DNA"/>
</dbReference>
<feature type="transmembrane region" description="Helical" evidence="8">
    <location>
        <begin position="336"/>
        <end position="353"/>
    </location>
</feature>
<dbReference type="GO" id="GO:0005886">
    <property type="term" value="C:plasma membrane"/>
    <property type="evidence" value="ECO:0007669"/>
    <property type="project" value="UniProtKB-SubCell"/>
</dbReference>
<dbReference type="Proteomes" id="UP000198287">
    <property type="component" value="Unassembled WGS sequence"/>
</dbReference>
<name>A0A226E4W6_FOLCA</name>
<evidence type="ECO:0000313" key="9">
    <source>
        <dbReference type="EMBL" id="OXA52340.1"/>
    </source>
</evidence>
<keyword evidence="7" id="KW-0325">Glycoprotein</keyword>
<evidence type="ECO:0000256" key="4">
    <source>
        <dbReference type="ARBA" id="ARBA00022989"/>
    </source>
</evidence>
<keyword evidence="4 8" id="KW-1133">Transmembrane helix</keyword>
<evidence type="ECO:0000256" key="5">
    <source>
        <dbReference type="ARBA" id="ARBA00023136"/>
    </source>
</evidence>
<dbReference type="PANTHER" id="PTHR42643">
    <property type="entry name" value="IONOTROPIC RECEPTOR 20A-RELATED"/>
    <property type="match status" value="1"/>
</dbReference>
<keyword evidence="3 8" id="KW-0812">Transmembrane</keyword>
<evidence type="ECO:0000256" key="8">
    <source>
        <dbReference type="SAM" id="Phobius"/>
    </source>
</evidence>
<comment type="subcellular location">
    <subcellularLocation>
        <location evidence="1">Cell membrane</location>
        <topology evidence="1">Multi-pass membrane protein</topology>
    </subcellularLocation>
</comment>
<evidence type="ECO:0000256" key="3">
    <source>
        <dbReference type="ARBA" id="ARBA00022692"/>
    </source>
</evidence>
<keyword evidence="5 8" id="KW-0472">Membrane</keyword>
<keyword evidence="2" id="KW-1003">Cell membrane</keyword>
<dbReference type="PANTHER" id="PTHR42643:SF24">
    <property type="entry name" value="IONOTROPIC RECEPTOR 60A"/>
    <property type="match status" value="1"/>
</dbReference>
<evidence type="ECO:0000256" key="6">
    <source>
        <dbReference type="ARBA" id="ARBA00023170"/>
    </source>
</evidence>
<feature type="transmembrane region" description="Helical" evidence="8">
    <location>
        <begin position="627"/>
        <end position="650"/>
    </location>
</feature>
<dbReference type="AlphaFoldDB" id="A0A226E4W6"/>
<reference evidence="9 10" key="1">
    <citation type="submission" date="2015-12" db="EMBL/GenBank/DDBJ databases">
        <title>The genome of Folsomia candida.</title>
        <authorList>
            <person name="Faddeeva A."/>
            <person name="Derks M.F."/>
            <person name="Anvar Y."/>
            <person name="Smit S."/>
            <person name="Van Straalen N."/>
            <person name="Roelofs D."/>
        </authorList>
    </citation>
    <scope>NUCLEOTIDE SEQUENCE [LARGE SCALE GENOMIC DNA]</scope>
    <source>
        <strain evidence="9 10">VU population</strain>
        <tissue evidence="9">Whole body</tissue>
    </source>
</reference>